<protein>
    <submittedName>
        <fullName evidence="1">Uncharacterized protein</fullName>
    </submittedName>
</protein>
<evidence type="ECO:0000313" key="1">
    <source>
        <dbReference type="EMBL" id="KAI4821419.1"/>
    </source>
</evidence>
<organism evidence="1 2">
    <name type="scientific">Chaenocephalus aceratus</name>
    <name type="common">Blackfin icefish</name>
    <name type="synonym">Chaenichthys aceratus</name>
    <dbReference type="NCBI Taxonomy" id="36190"/>
    <lineage>
        <taxon>Eukaryota</taxon>
        <taxon>Metazoa</taxon>
        <taxon>Chordata</taxon>
        <taxon>Craniata</taxon>
        <taxon>Vertebrata</taxon>
        <taxon>Euteleostomi</taxon>
        <taxon>Actinopterygii</taxon>
        <taxon>Neopterygii</taxon>
        <taxon>Teleostei</taxon>
        <taxon>Neoteleostei</taxon>
        <taxon>Acanthomorphata</taxon>
        <taxon>Eupercaria</taxon>
        <taxon>Perciformes</taxon>
        <taxon>Notothenioidei</taxon>
        <taxon>Channichthyidae</taxon>
        <taxon>Chaenocephalus</taxon>
    </lineage>
</organism>
<dbReference type="Proteomes" id="UP001057452">
    <property type="component" value="Chromosome 9"/>
</dbReference>
<name>A0ACB9X6L3_CHAAC</name>
<evidence type="ECO:0000313" key="2">
    <source>
        <dbReference type="Proteomes" id="UP001057452"/>
    </source>
</evidence>
<proteinExistence type="predicted"/>
<reference evidence="1" key="1">
    <citation type="submission" date="2022-05" db="EMBL/GenBank/DDBJ databases">
        <title>Chromosome-level genome of Chaenocephalus aceratus.</title>
        <authorList>
            <person name="Park H."/>
        </authorList>
    </citation>
    <scope>NUCLEOTIDE SEQUENCE</scope>
    <source>
        <strain evidence="1">KU_202001</strain>
    </source>
</reference>
<accession>A0ACB9X6L3</accession>
<comment type="caution">
    <text evidence="1">The sequence shown here is derived from an EMBL/GenBank/DDBJ whole genome shotgun (WGS) entry which is preliminary data.</text>
</comment>
<gene>
    <name evidence="1" type="ORF">KUCAC02_029353</name>
</gene>
<keyword evidence="2" id="KW-1185">Reference proteome</keyword>
<sequence>MEHGGSLPPRGYSALPLPPPRRPPRTHSPNFCGHGRYRITPQILPFGHRSSHAEVETTPERKRGAFRRLSGHRGRKRNLLADPRRGEGSCSEHLHFSGCGDALLEAGGRV</sequence>
<dbReference type="EMBL" id="CM043793">
    <property type="protein sequence ID" value="KAI4821419.1"/>
    <property type="molecule type" value="Genomic_DNA"/>
</dbReference>